<keyword evidence="2 4" id="KW-0808">Transferase</keyword>
<evidence type="ECO:0000256" key="1">
    <source>
        <dbReference type="ARBA" id="ARBA00007867"/>
    </source>
</evidence>
<feature type="transmembrane region" description="Helical" evidence="5">
    <location>
        <begin position="168"/>
        <end position="191"/>
    </location>
</feature>
<evidence type="ECO:0000256" key="5">
    <source>
        <dbReference type="SAM" id="Phobius"/>
    </source>
</evidence>
<dbReference type="PANTHER" id="PTHR43317:SF1">
    <property type="entry name" value="THERMOSPERMINE SYNTHASE ACAULIS5"/>
    <property type="match status" value="1"/>
</dbReference>
<dbReference type="PROSITE" id="PS51006">
    <property type="entry name" value="PABS_2"/>
    <property type="match status" value="1"/>
</dbReference>
<evidence type="ECO:0000313" key="8">
    <source>
        <dbReference type="Proteomes" id="UP000001857"/>
    </source>
</evidence>
<dbReference type="Proteomes" id="UP000001857">
    <property type="component" value="Plasmid pMJ100"/>
</dbReference>
<dbReference type="InterPro" id="IPR030374">
    <property type="entry name" value="PABS"/>
</dbReference>
<evidence type="ECO:0000256" key="4">
    <source>
        <dbReference type="PROSITE-ProRule" id="PRU00354"/>
    </source>
</evidence>
<feature type="transmembrane region" description="Helical" evidence="5">
    <location>
        <begin position="399"/>
        <end position="421"/>
    </location>
</feature>
<keyword evidence="5" id="KW-0812">Transmembrane</keyword>
<dbReference type="Gene3D" id="3.40.50.150">
    <property type="entry name" value="Vaccinia Virus protein VP39"/>
    <property type="match status" value="1"/>
</dbReference>
<feature type="transmembrane region" description="Helical" evidence="5">
    <location>
        <begin position="98"/>
        <end position="120"/>
    </location>
</feature>
<keyword evidence="7" id="KW-0614">Plasmid</keyword>
<gene>
    <name evidence="7" type="ordered locus">VFMJ11_B0152</name>
</gene>
<feature type="transmembrane region" description="Helical" evidence="5">
    <location>
        <begin position="302"/>
        <end position="324"/>
    </location>
</feature>
<dbReference type="Pfam" id="PF01564">
    <property type="entry name" value="Spermine_synth"/>
    <property type="match status" value="1"/>
</dbReference>
<geneLocation type="plasmid" evidence="7 8">
    <name>pMJ100</name>
</geneLocation>
<comment type="caution">
    <text evidence="4">Lacks conserved residue(s) required for the propagation of feature annotation.</text>
</comment>
<keyword evidence="5" id="KW-1133">Transmembrane helix</keyword>
<dbReference type="PANTHER" id="PTHR43317">
    <property type="entry name" value="THERMOSPERMINE SYNTHASE ACAULIS5"/>
    <property type="match status" value="1"/>
</dbReference>
<dbReference type="EMBL" id="CP001134">
    <property type="protein sequence ID" value="ACH64704.1"/>
    <property type="molecule type" value="Genomic_DNA"/>
</dbReference>
<sequence>MNTSSDSVLSELDAALSKKRTVLNVKSIKQKSLIYALTFISGFISLGYQYFWFKSLTVTVGADLYSSSIVIAGFFLGLGLGSLYFAKEKFNNLAYYKLEFCVLLSSFLCTFVAQSLWLYLNLSEWFGIWGLGVVGISFVIPAFFMGGTLLLLIRLLSRLGGDVQKGTIYGINLFGAMFGVFLSASVLLPVFGVTNSLYLLYILNALVVGVGFLSEIKAPLSLNTSHVRGKGLPRGDLIFLYALSGFCSLSYEISWLQLLNQIMPSRSINYSLVVTVMLGGLGLGSVLGGLLNIHKKNAYRNVLIVSSLSILSPLFLILFLSTSIEQNTTTFGFDLMSSFFEMINGGYEVPFTYWQLRILEVIKYLPLVMYTVFIPSVLFGSIFPLIMKTANQNNEALDTGVLLGLNTIAGVFATILTGFILIPSLGVVNSLKFIMWMGIVVITCLYLQVKDGEKKWFISISFFSCLIVQLILPTNKTHLLLLERFDSTSTQSLFFSEGKGHSISVFQENVGNDTFKRLFVRGESNTADSMPSLRYMRLQSFLPYFVHNSEPKEALVIGLGTGITAGAFIEVESIQNVDVFELLPNMVEVAHLFEESNYGVTRHDKINIVIGDGRLQLAKTPKLYDIITLEPPPPSSAGVNNLYSDDFYKLAKTKMNQDGVLAQWFPITTQSSEASRAILNTMKHNFKFVNVWFTERYEALIIGSDQPFKGMSYDVIQAKWNKNPKIITSLMEVGIDSPVDLVATYLGSINDFEDYLNNAALITDDNALLEVDQYNLFIDDVLLTYQSFMDIFDNSESISVPEQYQLDFEFQRKLQRLLLNDAIDKNELYEFKGDPYVDALINWSIK</sequence>
<proteinExistence type="inferred from homology"/>
<feature type="domain" description="PABS" evidence="6">
    <location>
        <begin position="477"/>
        <end position="714"/>
    </location>
</feature>
<keyword evidence="5" id="KW-0472">Membrane</keyword>
<feature type="transmembrane region" description="Helical" evidence="5">
    <location>
        <begin position="126"/>
        <end position="156"/>
    </location>
</feature>
<dbReference type="GO" id="GO:0006596">
    <property type="term" value="P:polyamine biosynthetic process"/>
    <property type="evidence" value="ECO:0007669"/>
    <property type="project" value="UniProtKB-UniRule"/>
</dbReference>
<evidence type="ECO:0000313" key="7">
    <source>
        <dbReference type="EMBL" id="ACH64704.1"/>
    </source>
</evidence>
<evidence type="ECO:0000259" key="6">
    <source>
        <dbReference type="PROSITE" id="PS51006"/>
    </source>
</evidence>
<feature type="transmembrane region" description="Helical" evidence="5">
    <location>
        <begin position="456"/>
        <end position="472"/>
    </location>
</feature>
<evidence type="ECO:0000256" key="3">
    <source>
        <dbReference type="ARBA" id="ARBA00023115"/>
    </source>
</evidence>
<keyword evidence="3 4" id="KW-0620">Polyamine biosynthesis</keyword>
<dbReference type="SUPFAM" id="SSF53335">
    <property type="entry name" value="S-adenosyl-L-methionine-dependent methyltransferases"/>
    <property type="match status" value="1"/>
</dbReference>
<dbReference type="AlphaFoldDB" id="B5EW95"/>
<dbReference type="InterPro" id="IPR029063">
    <property type="entry name" value="SAM-dependent_MTases_sf"/>
</dbReference>
<reference evidence="8" key="1">
    <citation type="submission" date="2008-08" db="EMBL/GenBank/DDBJ databases">
        <title>Complete sequence of Vibrio fischeri strain MJ11.</title>
        <authorList>
            <person name="Mandel M.J."/>
            <person name="Stabb E.V."/>
            <person name="Ruby E.G."/>
            <person name="Ferriera S."/>
            <person name="Johnson J."/>
            <person name="Kravitz S."/>
            <person name="Beeson K."/>
            <person name="Sutton G."/>
            <person name="Rogers Y.-H."/>
            <person name="Friedman R."/>
            <person name="Frazier M."/>
            <person name="Venter J.C."/>
        </authorList>
    </citation>
    <scope>NUCLEOTIDE SEQUENCE [LARGE SCALE GENOMIC DNA]</scope>
    <source>
        <strain evidence="8">MJ11</strain>
        <plasmid evidence="8">pMJ100</plasmid>
    </source>
</reference>
<organism evidence="7 8">
    <name type="scientific">Aliivibrio fischeri (strain MJ11)</name>
    <name type="common">Vibrio fischeri</name>
    <dbReference type="NCBI Taxonomy" id="388396"/>
    <lineage>
        <taxon>Bacteria</taxon>
        <taxon>Pseudomonadati</taxon>
        <taxon>Pseudomonadota</taxon>
        <taxon>Gammaproteobacteria</taxon>
        <taxon>Vibrionales</taxon>
        <taxon>Vibrionaceae</taxon>
        <taxon>Aliivibrio</taxon>
    </lineage>
</organism>
<accession>B5EW95</accession>
<feature type="transmembrane region" description="Helical" evidence="5">
    <location>
        <begin position="64"/>
        <end position="86"/>
    </location>
</feature>
<reference evidence="7 8" key="2">
    <citation type="journal article" date="2009" name="Nature">
        <title>A single regulatory gene is sufficient to alter bacterial host range.</title>
        <authorList>
            <person name="Mandel M.J."/>
            <person name="Wollenberg M.S."/>
            <person name="Stabb E.V."/>
            <person name="Visick K.L."/>
            <person name="Ruby E.G."/>
        </authorList>
    </citation>
    <scope>NUCLEOTIDE SEQUENCE [LARGE SCALE GENOMIC DNA]</scope>
    <source>
        <strain evidence="7 8">MJ11</strain>
    </source>
</reference>
<feature type="transmembrane region" description="Helical" evidence="5">
    <location>
        <begin position="433"/>
        <end position="449"/>
    </location>
</feature>
<feature type="transmembrane region" description="Helical" evidence="5">
    <location>
        <begin position="197"/>
        <end position="216"/>
    </location>
</feature>
<dbReference type="GO" id="GO:0016740">
    <property type="term" value="F:transferase activity"/>
    <property type="evidence" value="ECO:0007669"/>
    <property type="project" value="UniProtKB-UniRule"/>
</dbReference>
<name>B5EW95_ALIFM</name>
<dbReference type="NCBIfam" id="NF037959">
    <property type="entry name" value="MFS_SpdSyn"/>
    <property type="match status" value="1"/>
</dbReference>
<feature type="transmembrane region" description="Helical" evidence="5">
    <location>
        <begin position="367"/>
        <end position="387"/>
    </location>
</feature>
<feature type="transmembrane region" description="Helical" evidence="5">
    <location>
        <begin position="33"/>
        <end position="52"/>
    </location>
</feature>
<protein>
    <submittedName>
        <fullName evidence="7">Spermine/spermidine synthase family protein</fullName>
    </submittedName>
</protein>
<dbReference type="KEGG" id="vfm:VFMJ11_B0152"/>
<feature type="transmembrane region" description="Helical" evidence="5">
    <location>
        <begin position="268"/>
        <end position="290"/>
    </location>
</feature>
<dbReference type="HOGENOM" id="CLU_010122_1_0_6"/>
<evidence type="ECO:0000256" key="2">
    <source>
        <dbReference type="ARBA" id="ARBA00022679"/>
    </source>
</evidence>
<feature type="transmembrane region" description="Helical" evidence="5">
    <location>
        <begin position="237"/>
        <end position="256"/>
    </location>
</feature>
<comment type="similarity">
    <text evidence="1">Belongs to the spermidine/spermine synthase family.</text>
</comment>